<dbReference type="RefSeq" id="WP_020820846.1">
    <property type="nucleotide sequence ID" value="NZ_JANF02000027.1"/>
</dbReference>
<dbReference type="AlphaFoldDB" id="A0A8E0WU24"/>
<protein>
    <submittedName>
        <fullName evidence="1">Uncharacterized protein</fullName>
    </submittedName>
</protein>
<sequence>MTHPADTAKSEELKLAYPSLELCVQFSEDGRHIRKWSRLPFDGGTSLYSHPASPPPQNDAGVEGLTDAQILKIASNPICSPCSPWWLKDDVLLSDVRQAAVVFARAIIAALRTPMSELQALGQEFEAGEKDIQQKADTFAGAMFIASADSEGEFVAGDDGYMVYWPKGCHGAFNAWTLRLFADELDRRNADWDRHFNDHNPLPSAPSGEG</sequence>
<dbReference type="Proteomes" id="UP000028135">
    <property type="component" value="Unassembled WGS sequence"/>
</dbReference>
<name>A0A8E0WU24_9SPHN</name>
<dbReference type="EMBL" id="JANF02000027">
    <property type="protein sequence ID" value="KER37249.1"/>
    <property type="molecule type" value="Genomic_DNA"/>
</dbReference>
<comment type="caution">
    <text evidence="1">The sequence shown here is derived from an EMBL/GenBank/DDBJ whole genome shotgun (WGS) entry which is preliminary data.</text>
</comment>
<gene>
    <name evidence="1" type="ORF">AL00_06130</name>
</gene>
<evidence type="ECO:0000313" key="1">
    <source>
        <dbReference type="EMBL" id="KER37249.1"/>
    </source>
</evidence>
<organism evidence="1 2">
    <name type="scientific">Sphingobium indicum F2</name>
    <dbReference type="NCBI Taxonomy" id="1450518"/>
    <lineage>
        <taxon>Bacteria</taxon>
        <taxon>Pseudomonadati</taxon>
        <taxon>Pseudomonadota</taxon>
        <taxon>Alphaproteobacteria</taxon>
        <taxon>Sphingomonadales</taxon>
        <taxon>Sphingomonadaceae</taxon>
        <taxon>Sphingobium</taxon>
    </lineage>
</organism>
<evidence type="ECO:0000313" key="2">
    <source>
        <dbReference type="Proteomes" id="UP000028135"/>
    </source>
</evidence>
<accession>A0A8E0WU24</accession>
<proteinExistence type="predicted"/>
<reference evidence="1 2" key="1">
    <citation type="submission" date="2014-05" db="EMBL/GenBank/DDBJ databases">
        <title>Genome Announcement of Sphingobium lucknowense F2.</title>
        <authorList>
            <person name="Lal R."/>
            <person name="Negi V."/>
            <person name="Lata P."/>
            <person name="Sangwan N."/>
            <person name="Gupta S.K."/>
            <person name="Rao D.L.N."/>
            <person name="Das S."/>
        </authorList>
    </citation>
    <scope>NUCLEOTIDE SEQUENCE [LARGE SCALE GENOMIC DNA]</scope>
    <source>
        <strain evidence="1 2">F2</strain>
    </source>
</reference>